<protein>
    <submittedName>
        <fullName evidence="1">Uncharacterized protein</fullName>
    </submittedName>
</protein>
<gene>
    <name evidence="1" type="ORF">PFDG_05454</name>
</gene>
<dbReference type="OrthoDB" id="372177at2759"/>
<sequence length="178" mass="21252">MIDKSRTKSVIKKKEINNKNILKNITKINTLNSNTKGRKKKANIIETQKDNILKKNLKKNYSYKITIDKEKKKIINYNKRNNRRKNIIKTTSSINNYYKNQHIDNIINKKKNIKLYKKKNKQTNIIHKKCYKKVNEHICTSSIKEIKQLCNLSNENIIPHNENLSCTRSYRLSRYIKT</sequence>
<proteinExistence type="predicted"/>
<dbReference type="Proteomes" id="UP000054282">
    <property type="component" value="Unassembled WGS sequence"/>
</dbReference>
<dbReference type="AlphaFoldDB" id="A0A0L7M0F2"/>
<dbReference type="KEGG" id="pfd:PFDG_05454"/>
<dbReference type="EMBL" id="DS016265">
    <property type="protein sequence ID" value="KOB86273.1"/>
    <property type="molecule type" value="Genomic_DNA"/>
</dbReference>
<organism evidence="1 2">
    <name type="scientific">Plasmodium falciparum (isolate Dd2)</name>
    <dbReference type="NCBI Taxonomy" id="57267"/>
    <lineage>
        <taxon>Eukaryota</taxon>
        <taxon>Sar</taxon>
        <taxon>Alveolata</taxon>
        <taxon>Apicomplexa</taxon>
        <taxon>Aconoidasida</taxon>
        <taxon>Haemosporida</taxon>
        <taxon>Plasmodiidae</taxon>
        <taxon>Plasmodium</taxon>
        <taxon>Plasmodium (Laverania)</taxon>
    </lineage>
</organism>
<evidence type="ECO:0000313" key="1">
    <source>
        <dbReference type="EMBL" id="KOB86273.1"/>
    </source>
</evidence>
<reference evidence="2" key="1">
    <citation type="submission" date="2006-09" db="EMBL/GenBank/DDBJ databases">
        <title>Annotation of Plasmodium falciparum Dd2.</title>
        <authorList>
            <consortium name="The Broad Institute Genome Sequencing Platform"/>
            <person name="Volkman S.K."/>
            <person name="Neafsey D.E."/>
            <person name="Dash A.P."/>
            <person name="Chitnis C.E."/>
            <person name="Hartl D.L."/>
            <person name="Young S.K."/>
            <person name="Zeng Q."/>
            <person name="Koehrsen M."/>
            <person name="Alvarado L."/>
            <person name="Berlin A."/>
            <person name="Borenstein D."/>
            <person name="Chapman S.B."/>
            <person name="Chen Z."/>
            <person name="Engels R."/>
            <person name="Freedman E."/>
            <person name="Gellesch M."/>
            <person name="Goldberg J."/>
            <person name="Griggs A."/>
            <person name="Gujja S."/>
            <person name="Heilman E.R."/>
            <person name="Heiman D.I."/>
            <person name="Howarth C."/>
            <person name="Jen D."/>
            <person name="Larson L."/>
            <person name="Mehta T."/>
            <person name="Neiman D."/>
            <person name="Park D."/>
            <person name="Pearson M."/>
            <person name="Roberts A."/>
            <person name="Saif S."/>
            <person name="Shea T."/>
            <person name="Shenoy N."/>
            <person name="Sisk P."/>
            <person name="Stolte C."/>
            <person name="Sykes S."/>
            <person name="Walk T."/>
            <person name="White J."/>
            <person name="Yandava C."/>
            <person name="Haas B."/>
            <person name="Henn M.R."/>
            <person name="Nusbaum C."/>
            <person name="Birren B."/>
        </authorList>
    </citation>
    <scope>NUCLEOTIDE SEQUENCE [LARGE SCALE GENOMIC DNA]</scope>
</reference>
<accession>A0A0L7M0F2</accession>
<name>A0A0L7M0F2_PLAF4</name>
<evidence type="ECO:0000313" key="2">
    <source>
        <dbReference type="Proteomes" id="UP000054282"/>
    </source>
</evidence>
<reference evidence="2" key="2">
    <citation type="submission" date="2006-09" db="EMBL/GenBank/DDBJ databases">
        <title>The genome sequence of Plasmodium falciparum Dd2.</title>
        <authorList>
            <consortium name="The Broad Institute Genome Sequencing Platform"/>
            <person name="Birren B."/>
            <person name="Lander E."/>
            <person name="Galagan J."/>
            <person name="Nusbaum C."/>
            <person name="Devon K."/>
            <person name="Henn M."/>
            <person name="Jaffe D."/>
            <person name="Butler J."/>
            <person name="Alvarez P."/>
            <person name="Gnerre S."/>
            <person name="Grabherr M."/>
            <person name="Kleber M."/>
            <person name="Mauceli E."/>
            <person name="Brockman W."/>
            <person name="MacCallum I.A."/>
            <person name="Rounsley S."/>
            <person name="Young S."/>
            <person name="LaButti K."/>
            <person name="Pushparaj V."/>
            <person name="DeCaprio D."/>
            <person name="Crawford M."/>
            <person name="Koehrsen M."/>
            <person name="Engels R."/>
            <person name="Montgomery P."/>
            <person name="Pearson M."/>
            <person name="Howarth C."/>
            <person name="Larson L."/>
            <person name="Luoma S."/>
            <person name="White J."/>
            <person name="Kodira C."/>
            <person name="Zeng Q."/>
            <person name="O'Leary S."/>
            <person name="Yandava C."/>
            <person name="Alvarado L."/>
            <person name="Wirth D."/>
            <person name="Volkman S."/>
            <person name="Hartl D."/>
        </authorList>
    </citation>
    <scope>NUCLEOTIDE SEQUENCE [LARGE SCALE GENOMIC DNA]</scope>
</reference>